<evidence type="ECO:0000256" key="1">
    <source>
        <dbReference type="SAM" id="MobiDB-lite"/>
    </source>
</evidence>
<proteinExistence type="predicted"/>
<protein>
    <submittedName>
        <fullName evidence="2">Uncharacterized protein</fullName>
    </submittedName>
</protein>
<accession>A0A4C1WWP2</accession>
<name>A0A4C1WWP2_EUMVA</name>
<dbReference type="AlphaFoldDB" id="A0A4C1WWP2"/>
<evidence type="ECO:0000313" key="2">
    <source>
        <dbReference type="EMBL" id="GBP54537.1"/>
    </source>
</evidence>
<reference evidence="2 3" key="1">
    <citation type="journal article" date="2019" name="Commun. Biol.">
        <title>The bagworm genome reveals a unique fibroin gene that provides high tensile strength.</title>
        <authorList>
            <person name="Kono N."/>
            <person name="Nakamura H."/>
            <person name="Ohtoshi R."/>
            <person name="Tomita M."/>
            <person name="Numata K."/>
            <person name="Arakawa K."/>
        </authorList>
    </citation>
    <scope>NUCLEOTIDE SEQUENCE [LARGE SCALE GENOMIC DNA]</scope>
</reference>
<gene>
    <name evidence="2" type="ORF">EVAR_43409_1</name>
</gene>
<sequence length="270" mass="30706">MVRKFNVPAFTTYCGLGAERIGSINHCESLRQRSQVVRRRSHLRHLPHHHHNSNAPKRVPDFNQPKNQAQADSEWEVSTDVEECASGTEKLLMELGINELGEAREILYVIEIEDTEHDTTSQISNLVAPFPASTIQPASIHQVITFPDVHVSAEFSDDDDAEYHVTSAKKEIQQNLSNDEELPPQVAASVRLMEAEMDVDHEKLLSGDVNFKWQRDFTAFTAVREEFLVHPVGAVKDYDSPHEAFIYIFDDDIMKEIVIETNCYAHQVID</sequence>
<feature type="region of interest" description="Disordered" evidence="1">
    <location>
        <begin position="44"/>
        <end position="65"/>
    </location>
</feature>
<dbReference type="EMBL" id="BGZK01000649">
    <property type="protein sequence ID" value="GBP54537.1"/>
    <property type="molecule type" value="Genomic_DNA"/>
</dbReference>
<organism evidence="2 3">
    <name type="scientific">Eumeta variegata</name>
    <name type="common">Bagworm moth</name>
    <name type="synonym">Eumeta japonica</name>
    <dbReference type="NCBI Taxonomy" id="151549"/>
    <lineage>
        <taxon>Eukaryota</taxon>
        <taxon>Metazoa</taxon>
        <taxon>Ecdysozoa</taxon>
        <taxon>Arthropoda</taxon>
        <taxon>Hexapoda</taxon>
        <taxon>Insecta</taxon>
        <taxon>Pterygota</taxon>
        <taxon>Neoptera</taxon>
        <taxon>Endopterygota</taxon>
        <taxon>Lepidoptera</taxon>
        <taxon>Glossata</taxon>
        <taxon>Ditrysia</taxon>
        <taxon>Tineoidea</taxon>
        <taxon>Psychidae</taxon>
        <taxon>Oiketicinae</taxon>
        <taxon>Eumeta</taxon>
    </lineage>
</organism>
<keyword evidence="3" id="KW-1185">Reference proteome</keyword>
<dbReference type="Proteomes" id="UP000299102">
    <property type="component" value="Unassembled WGS sequence"/>
</dbReference>
<evidence type="ECO:0000313" key="3">
    <source>
        <dbReference type="Proteomes" id="UP000299102"/>
    </source>
</evidence>
<comment type="caution">
    <text evidence="2">The sequence shown here is derived from an EMBL/GenBank/DDBJ whole genome shotgun (WGS) entry which is preliminary data.</text>
</comment>
<dbReference type="OrthoDB" id="75807at2759"/>